<dbReference type="PANTHER" id="PTHR34819:SF3">
    <property type="entry name" value="CELL SURFACE PROTEIN"/>
    <property type="match status" value="1"/>
</dbReference>
<comment type="caution">
    <text evidence="3">The sequence shown here is derived from an EMBL/GenBank/DDBJ whole genome shotgun (WGS) entry which is preliminary data.</text>
</comment>
<dbReference type="Pfam" id="PF01345">
    <property type="entry name" value="DUF11"/>
    <property type="match status" value="2"/>
</dbReference>
<evidence type="ECO:0000313" key="3">
    <source>
        <dbReference type="EMBL" id="EJR27771.1"/>
    </source>
</evidence>
<dbReference type="PANTHER" id="PTHR34819">
    <property type="entry name" value="LARGE CYSTEINE-RICH PERIPLASMIC PROTEIN OMCB"/>
    <property type="match status" value="1"/>
</dbReference>
<dbReference type="AlphaFoldDB" id="J8HRJ7"/>
<organism evidence="3 4">
    <name type="scientific">Bacillus cereus VD048</name>
    <dbReference type="NCBI Taxonomy" id="1053226"/>
    <lineage>
        <taxon>Bacteria</taxon>
        <taxon>Bacillati</taxon>
        <taxon>Bacillota</taxon>
        <taxon>Bacilli</taxon>
        <taxon>Bacillales</taxon>
        <taxon>Bacillaceae</taxon>
        <taxon>Bacillus</taxon>
        <taxon>Bacillus cereus group</taxon>
    </lineage>
</organism>
<dbReference type="PATRIC" id="fig|1053226.3.peg.4893"/>
<dbReference type="CDD" id="cd00161">
    <property type="entry name" value="beta-trefoil_Ricin-like"/>
    <property type="match status" value="1"/>
</dbReference>
<keyword evidence="1" id="KW-0175">Coiled coil</keyword>
<dbReference type="PROSITE" id="PS50231">
    <property type="entry name" value="RICIN_B_LECTIN"/>
    <property type="match status" value="1"/>
</dbReference>
<sequence length="829" mass="88934">MAFIQRYSTTTNGAVTFTGNTLGLSNTNISYTDIGAFITLDLSKQVPGYLAGTTLDWKENASAAQLRLPTGSIVLYAELIWGGSTKTSTEDVTSEIDRAITLISPKGSTLITPDPTTSQQVAQANQIFYVRSANVTSFIDAGGAGNYTVSGVPATVQRYKGNNVGGWTLSVVYKDPTLPLRNMNIHVGTASIEKTGSVSQKISGFSTPELGDVKARLLLTAMEGDSKIPGDQLLFGKDASSLKPISGPNNPIDNFFASQINDDAGNLDTSGTYGNVNVIPGSAGPAVRYNWDITNVDASTAMENSQTEALVQLTSKSDGYIVTGLGVQIDVNSPEIKINKEVDKEAAIVGEILTYTLLIENSGMTEAQKTILKDTLPPELKFVEDSLQIDGVPIPGGDPTKGVDIGSISIEGPTEVTFQTLVLKVPPDNRAVNKATVVYDFQSAPGLPVSSGTADSNEAITVIRKVEVEVVKRQDMSVYVKAGNIITYTIEVANTGDTQLTDVVIEDQIPNGTKLVPGSLQIDGSPLSGNIESGVNIGTVEPGTTTRVTFQVLIDNPVPKKVTNKAKVDYKYKLIPDGQIYRKVEMTNEVTAIHESNCKEAQKKIVTGIGEAELAAAGVIVAEKLKIQDAIRAFNEGKQSAEELLNENEQLTHKLTKIILDEKLQQDTLQKAKILCCDGIDGIEGIDYSGVYSIKNKGSQKVLDISSASKDNGVNVQQWDYNGGDHQKWELEKMADGYYKIKAVHSGKLLTVSGASNSDGANVEQWEDIGGDNQKWKIEKNSDGTLKLIAKHSGQLLDLKSSIQNNGANIQQWPDNGTDAQCWELTKSK</sequence>
<dbReference type="Gene3D" id="2.80.10.50">
    <property type="match status" value="3"/>
</dbReference>
<dbReference type="InterPro" id="IPR001434">
    <property type="entry name" value="OmcB-like_DUF11"/>
</dbReference>
<feature type="domain" description="Ricin B lectin" evidence="2">
    <location>
        <begin position="689"/>
        <end position="826"/>
    </location>
</feature>
<dbReference type="Proteomes" id="UP000006960">
    <property type="component" value="Unassembled WGS sequence"/>
</dbReference>
<evidence type="ECO:0000256" key="1">
    <source>
        <dbReference type="SAM" id="Coils"/>
    </source>
</evidence>
<dbReference type="Pfam" id="PF14200">
    <property type="entry name" value="RicinB_lectin_2"/>
    <property type="match status" value="1"/>
</dbReference>
<reference evidence="3 4" key="1">
    <citation type="submission" date="2012-04" db="EMBL/GenBank/DDBJ databases">
        <title>The Genome Sequence of Bacillus cereus VD048.</title>
        <authorList>
            <consortium name="The Broad Institute Genome Sequencing Platform"/>
            <consortium name="The Broad Institute Genome Sequencing Center for Infectious Disease"/>
            <person name="Feldgarden M."/>
            <person name="Van der Auwera G.A."/>
            <person name="Mahillon J."/>
            <person name="Duprez V."/>
            <person name="Timmery S."/>
            <person name="Mattelet C."/>
            <person name="Dierick K."/>
            <person name="Sun M."/>
            <person name="Yu Z."/>
            <person name="Zhu L."/>
            <person name="Hu X."/>
            <person name="Shank E.B."/>
            <person name="Swiecicka I."/>
            <person name="Hansen B.M."/>
            <person name="Andrup L."/>
            <person name="Young S.K."/>
            <person name="Zeng Q."/>
            <person name="Gargeya S."/>
            <person name="Fitzgerald M."/>
            <person name="Haas B."/>
            <person name="Abouelleil A."/>
            <person name="Alvarado L."/>
            <person name="Arachchi H.M."/>
            <person name="Berlin A."/>
            <person name="Chapman S.B."/>
            <person name="Goldberg J."/>
            <person name="Griggs A."/>
            <person name="Gujja S."/>
            <person name="Hansen M."/>
            <person name="Howarth C."/>
            <person name="Imamovic A."/>
            <person name="Larimer J."/>
            <person name="McCowen C."/>
            <person name="Montmayeur A."/>
            <person name="Murphy C."/>
            <person name="Neiman D."/>
            <person name="Pearson M."/>
            <person name="Priest M."/>
            <person name="Roberts A."/>
            <person name="Saif S."/>
            <person name="Shea T."/>
            <person name="Sisk P."/>
            <person name="Sykes S."/>
            <person name="Wortman J."/>
            <person name="Nusbaum C."/>
            <person name="Birren B."/>
        </authorList>
    </citation>
    <scope>NUCLEOTIDE SEQUENCE [LARGE SCALE GENOMIC DNA]</scope>
    <source>
        <strain evidence="3 4">VD048</strain>
    </source>
</reference>
<dbReference type="SUPFAM" id="SSF49401">
    <property type="entry name" value="Bacterial adhesins"/>
    <property type="match status" value="1"/>
</dbReference>
<name>J8HRJ7_BACCE</name>
<dbReference type="NCBIfam" id="TIGR01451">
    <property type="entry name" value="B_ant_repeat"/>
    <property type="match status" value="2"/>
</dbReference>
<dbReference type="InterPro" id="IPR047589">
    <property type="entry name" value="DUF11_rpt"/>
</dbReference>
<dbReference type="InterPro" id="IPR000772">
    <property type="entry name" value="Ricin_B_lectin"/>
</dbReference>
<dbReference type="EMBL" id="AHEU01000038">
    <property type="protein sequence ID" value="EJR27771.1"/>
    <property type="molecule type" value="Genomic_DNA"/>
</dbReference>
<dbReference type="SUPFAM" id="SSF50370">
    <property type="entry name" value="Ricin B-like lectins"/>
    <property type="match status" value="1"/>
</dbReference>
<gene>
    <name evidence="3" type="ORF">IIG_04798</name>
</gene>
<feature type="coiled-coil region" evidence="1">
    <location>
        <begin position="634"/>
        <end position="661"/>
    </location>
</feature>
<evidence type="ECO:0000313" key="4">
    <source>
        <dbReference type="Proteomes" id="UP000006960"/>
    </source>
</evidence>
<accession>J8HRJ7</accession>
<dbReference type="SMART" id="SM00458">
    <property type="entry name" value="RICIN"/>
    <property type="match status" value="1"/>
</dbReference>
<dbReference type="InterPro" id="IPR008966">
    <property type="entry name" value="Adhesion_dom_sf"/>
</dbReference>
<dbReference type="RefSeq" id="WP_002166565.1">
    <property type="nucleotide sequence ID" value="NZ_JH792312.1"/>
</dbReference>
<dbReference type="Gene3D" id="2.60.40.740">
    <property type="match status" value="2"/>
</dbReference>
<dbReference type="HOGENOM" id="CLU_405278_0_0_9"/>
<protein>
    <recommendedName>
        <fullName evidence="2">Ricin B lectin domain-containing protein</fullName>
    </recommendedName>
</protein>
<dbReference type="InterPro" id="IPR051172">
    <property type="entry name" value="Chlamydia_OmcB"/>
</dbReference>
<proteinExistence type="predicted"/>
<evidence type="ECO:0000259" key="2">
    <source>
        <dbReference type="SMART" id="SM00458"/>
    </source>
</evidence>
<dbReference type="InterPro" id="IPR035992">
    <property type="entry name" value="Ricin_B-like_lectins"/>
</dbReference>